<reference evidence="1" key="1">
    <citation type="submission" date="2021-02" db="EMBL/GenBank/DDBJ databases">
        <authorList>
            <person name="Nowell W R."/>
        </authorList>
    </citation>
    <scope>NUCLEOTIDE SEQUENCE</scope>
</reference>
<evidence type="ECO:0000313" key="2">
    <source>
        <dbReference type="Proteomes" id="UP000681967"/>
    </source>
</evidence>
<name>A0A8S2SCR5_9BILA</name>
<organism evidence="1 2">
    <name type="scientific">Rotaria magnacalcarata</name>
    <dbReference type="NCBI Taxonomy" id="392030"/>
    <lineage>
        <taxon>Eukaryota</taxon>
        <taxon>Metazoa</taxon>
        <taxon>Spiralia</taxon>
        <taxon>Gnathifera</taxon>
        <taxon>Rotifera</taxon>
        <taxon>Eurotatoria</taxon>
        <taxon>Bdelloidea</taxon>
        <taxon>Philodinida</taxon>
        <taxon>Philodinidae</taxon>
        <taxon>Rotaria</taxon>
    </lineage>
</organism>
<dbReference type="EMBL" id="CAJOBH010021055">
    <property type="protein sequence ID" value="CAF4221661.1"/>
    <property type="molecule type" value="Genomic_DNA"/>
</dbReference>
<comment type="caution">
    <text evidence="1">The sequence shown here is derived from an EMBL/GenBank/DDBJ whole genome shotgun (WGS) entry which is preliminary data.</text>
</comment>
<proteinExistence type="predicted"/>
<protein>
    <submittedName>
        <fullName evidence="1">Uncharacterized protein</fullName>
    </submittedName>
</protein>
<evidence type="ECO:0000313" key="1">
    <source>
        <dbReference type="EMBL" id="CAF4221661.1"/>
    </source>
</evidence>
<feature type="non-terminal residue" evidence="1">
    <location>
        <position position="1"/>
    </location>
</feature>
<dbReference type="AlphaFoldDB" id="A0A8S2SCR5"/>
<sequence length="71" mass="8103">EKHPVCDDVYVLLCEEPSATKSRFLKRIEKNSASTGKSPIVTTFETCCSAIGTQYPVNREYYLSLTFMYNK</sequence>
<accession>A0A8S2SCR5</accession>
<dbReference type="Proteomes" id="UP000681967">
    <property type="component" value="Unassembled WGS sequence"/>
</dbReference>
<gene>
    <name evidence="1" type="ORF">BYL167_LOCUS24409</name>
</gene>